<dbReference type="EnsemblMetazoa" id="RPRC001350-RA">
    <property type="protein sequence ID" value="RPRC001350-PA"/>
    <property type="gene ID" value="RPRC001350"/>
</dbReference>
<dbReference type="GO" id="GO:0003743">
    <property type="term" value="F:translation initiation factor activity"/>
    <property type="evidence" value="ECO:0007669"/>
    <property type="project" value="UniProtKB-KW"/>
</dbReference>
<feature type="compositionally biased region" description="Polar residues" evidence="10">
    <location>
        <begin position="331"/>
        <end position="340"/>
    </location>
</feature>
<accession>T1HBE0</accession>
<evidence type="ECO:0000256" key="9">
    <source>
        <dbReference type="RuleBase" id="RU003814"/>
    </source>
</evidence>
<keyword evidence="5" id="KW-0648">Protein biosynthesis</keyword>
<dbReference type="VEuPathDB" id="VectorBase:RPRC001350"/>
<feature type="compositionally biased region" description="Basic and acidic residues" evidence="10">
    <location>
        <begin position="221"/>
        <end position="254"/>
    </location>
</feature>
<dbReference type="GO" id="GO:0005829">
    <property type="term" value="C:cytosol"/>
    <property type="evidence" value="ECO:0007669"/>
    <property type="project" value="UniProtKB-SubCell"/>
</dbReference>
<feature type="region of interest" description="Disordered" evidence="10">
    <location>
        <begin position="28"/>
        <end position="55"/>
    </location>
</feature>
<evidence type="ECO:0000313" key="11">
    <source>
        <dbReference type="EnsemblMetazoa" id="RPRC001350-PA"/>
    </source>
</evidence>
<feature type="compositionally biased region" description="Polar residues" evidence="10">
    <location>
        <begin position="46"/>
        <end position="55"/>
    </location>
</feature>
<evidence type="ECO:0000256" key="1">
    <source>
        <dbReference type="ARBA" id="ARBA00004514"/>
    </source>
</evidence>
<comment type="subunit">
    <text evidence="8">Component of the translation initiation factor 2B (eIF2B) complex which is a heterodecamer of two sets of five different subunits: alpha, beta, gamma, delta and epsilon. Subunits alpha, beta and delta comprise a regulatory subcomplex and subunits epsilon and gamma comprise a catalytic subcomplex. Within the complex, the hexameric regulatory complex resides at the center, with the two heterodimeric catalytic subcomplexes bound on opposite sides.</text>
</comment>
<evidence type="ECO:0000256" key="6">
    <source>
        <dbReference type="ARBA" id="ARBA00044147"/>
    </source>
</evidence>
<dbReference type="Proteomes" id="UP000015103">
    <property type="component" value="Unassembled WGS sequence"/>
</dbReference>
<dbReference type="Gene3D" id="3.40.50.10470">
    <property type="entry name" value="Translation initiation factor eif-2b, domain 2"/>
    <property type="match status" value="1"/>
</dbReference>
<dbReference type="Pfam" id="PF01008">
    <property type="entry name" value="IF-2B"/>
    <property type="match status" value="1"/>
</dbReference>
<evidence type="ECO:0000313" key="12">
    <source>
        <dbReference type="Proteomes" id="UP000015103"/>
    </source>
</evidence>
<evidence type="ECO:0000256" key="3">
    <source>
        <dbReference type="ARBA" id="ARBA00022490"/>
    </source>
</evidence>
<feature type="compositionally biased region" description="Basic and acidic residues" evidence="10">
    <location>
        <begin position="164"/>
        <end position="174"/>
    </location>
</feature>
<organism evidence="11 12">
    <name type="scientific">Rhodnius prolixus</name>
    <name type="common">Triatomid bug</name>
    <dbReference type="NCBI Taxonomy" id="13249"/>
    <lineage>
        <taxon>Eukaryota</taxon>
        <taxon>Metazoa</taxon>
        <taxon>Ecdysozoa</taxon>
        <taxon>Arthropoda</taxon>
        <taxon>Hexapoda</taxon>
        <taxon>Insecta</taxon>
        <taxon>Pterygota</taxon>
        <taxon>Neoptera</taxon>
        <taxon>Paraneoptera</taxon>
        <taxon>Hemiptera</taxon>
        <taxon>Heteroptera</taxon>
        <taxon>Panheteroptera</taxon>
        <taxon>Cimicomorpha</taxon>
        <taxon>Reduviidae</taxon>
        <taxon>Triatominae</taxon>
        <taxon>Rhodnius</taxon>
    </lineage>
</organism>
<dbReference type="eggNOG" id="KOG1467">
    <property type="taxonomic scope" value="Eukaryota"/>
</dbReference>
<name>T1HBE0_RHOPR</name>
<feature type="compositionally biased region" description="Basic and acidic residues" evidence="10">
    <location>
        <begin position="285"/>
        <end position="330"/>
    </location>
</feature>
<dbReference type="PANTHER" id="PTHR10233">
    <property type="entry name" value="TRANSLATION INITIATION FACTOR EIF-2B"/>
    <property type="match status" value="1"/>
</dbReference>
<evidence type="ECO:0000256" key="4">
    <source>
        <dbReference type="ARBA" id="ARBA00022540"/>
    </source>
</evidence>
<comment type="subcellular location">
    <subcellularLocation>
        <location evidence="1">Cytoplasm</location>
        <location evidence="1">Cytosol</location>
    </subcellularLocation>
</comment>
<dbReference type="InterPro" id="IPR042529">
    <property type="entry name" value="IF_2B-like_C"/>
</dbReference>
<reference evidence="11" key="1">
    <citation type="submission" date="2015-05" db="UniProtKB">
        <authorList>
            <consortium name="EnsemblMetazoa"/>
        </authorList>
    </citation>
    <scope>IDENTIFICATION</scope>
</reference>
<feature type="compositionally biased region" description="Basic residues" evidence="10">
    <location>
        <begin position="33"/>
        <end position="45"/>
    </location>
</feature>
<protein>
    <recommendedName>
        <fullName evidence="6">Translation initiation factor eIF2B subunit delta</fullName>
    </recommendedName>
    <alternativeName>
        <fullName evidence="7">eIF2B GDP-GTP exchange factor subunit delta</fullName>
    </alternativeName>
</protein>
<evidence type="ECO:0000256" key="2">
    <source>
        <dbReference type="ARBA" id="ARBA00007251"/>
    </source>
</evidence>
<dbReference type="InParanoid" id="T1HBE0"/>
<dbReference type="PANTHER" id="PTHR10233:SF14">
    <property type="entry name" value="TRANSLATION INITIATION FACTOR EIF-2B SUBUNIT DELTA"/>
    <property type="match status" value="1"/>
</dbReference>
<keyword evidence="12" id="KW-1185">Reference proteome</keyword>
<dbReference type="InterPro" id="IPR000649">
    <property type="entry name" value="IF-2B-related"/>
</dbReference>
<sequence>MSTSQVPKKVVKELPKCLDKDENSVKDGLQCKSKSKRRRTRRKNKLATTNSNLSEQELQNLRKTAGICQVEPQTTDCEVDDRLKTPATESCTEIECNKLPVISPSETLTEEMDNKNGSAIKNKNEIKAKRQEKKQIKLAIKLKYKSKKDENQVSTEQGQQLLQKTKDNSEKPSEDLEIVANSEMKSLNKTSEKLDGTTGNEDLEKAPTVKHLPNKSNTTGELKKDAQRKPEITEAARKTEKSREEIMAEREARKQAKLNAKLKTKSANNDKDTKPSEVLPVNARNLEETLVDRSLDEKAAGKSKAELRAERRAKQEAQRAAKEAEKRSKLDQQTNNQLPSQIKKKTEIISENKVQKEKIMPIPIKTGHQRVKLFSHLKFEQKTSEAKLNFSSGRLTTWALRSVSGAEVIPPQSNVHPEIVKLGMKYSSRVVMGSNARCVALLNALKEVIMDYITPSEKEFSRGLESQLSYIMAYLNKCRPSSVSMTNAVRHIKSHLTQLPNDIADVEARRKLCDVIDTYIREQIDVAGEAICNSVQEKIANGDNILIYGCSSLLFRILVESHKAGKQFTVVVVDSGPWFEGREMLRRLVDHGIKCSYVLISALSFIMREVTKILLGAHALLANGSVMSRTGSALVALVASSYNVPVLVCCETYKFCERVQMDAFVYNELGAPFIYFLKNIHFFTQLINYIILPRLTKGNDEDMDYSRAVEMKENDSTVAMLSVLYDITPADLVTAVVTELAILPCTSVPVILRIRPSDVVT</sequence>
<feature type="compositionally biased region" description="Polar residues" evidence="10">
    <location>
        <begin position="152"/>
        <end position="163"/>
    </location>
</feature>
<evidence type="ECO:0000256" key="7">
    <source>
        <dbReference type="ARBA" id="ARBA00044356"/>
    </source>
</evidence>
<dbReference type="STRING" id="13249.T1HBE0"/>
<evidence type="ECO:0000256" key="8">
    <source>
        <dbReference type="ARBA" id="ARBA00046432"/>
    </source>
</evidence>
<dbReference type="OMA" id="MRDYVIC"/>
<keyword evidence="4" id="KW-0396">Initiation factor</keyword>
<dbReference type="SUPFAM" id="SSF100950">
    <property type="entry name" value="NagB/RpiA/CoA transferase-like"/>
    <property type="match status" value="1"/>
</dbReference>
<feature type="region of interest" description="Disordered" evidence="10">
    <location>
        <begin position="145"/>
        <end position="349"/>
    </location>
</feature>
<proteinExistence type="inferred from homology"/>
<dbReference type="EMBL" id="ACPB03014798">
    <property type="status" value="NOT_ANNOTATED_CDS"/>
    <property type="molecule type" value="Genomic_DNA"/>
</dbReference>
<evidence type="ECO:0000256" key="5">
    <source>
        <dbReference type="ARBA" id="ARBA00022917"/>
    </source>
</evidence>
<comment type="similarity">
    <text evidence="2 9">Belongs to the eIF-2B alpha/beta/delta subunits family.</text>
</comment>
<dbReference type="InterPro" id="IPR037171">
    <property type="entry name" value="NagB/RpiA_transferase-like"/>
</dbReference>
<dbReference type="HOGENOM" id="CLU_016218_3_3_1"/>
<keyword evidence="3" id="KW-0963">Cytoplasm</keyword>
<dbReference type="AlphaFoldDB" id="T1HBE0"/>
<evidence type="ECO:0000256" key="10">
    <source>
        <dbReference type="SAM" id="MobiDB-lite"/>
    </source>
</evidence>